<evidence type="ECO:0000313" key="2">
    <source>
        <dbReference type="Proteomes" id="UP000054387"/>
    </source>
</evidence>
<dbReference type="RefSeq" id="WP_058582795.1">
    <property type="nucleotide sequence ID" value="NZ_LOPU01000030.1"/>
</dbReference>
<dbReference type="STRING" id="1514971.AUR64_17680"/>
<dbReference type="EMBL" id="LOPU01000030">
    <property type="protein sequence ID" value="KTG08511.1"/>
    <property type="molecule type" value="Genomic_DNA"/>
</dbReference>
<sequence>MAPRCPDCDVQLKNVDHNTSYSGDGIRIDSGGGILGALDLKGKYVDAMLCPECGLVRFYADV</sequence>
<gene>
    <name evidence="1" type="ORF">AUR64_17680</name>
</gene>
<dbReference type="Proteomes" id="UP000054387">
    <property type="component" value="Unassembled WGS sequence"/>
</dbReference>
<evidence type="ECO:0008006" key="3">
    <source>
        <dbReference type="Google" id="ProtNLM"/>
    </source>
</evidence>
<accession>A0A0W1R618</accession>
<evidence type="ECO:0000313" key="1">
    <source>
        <dbReference type="EMBL" id="KTG08511.1"/>
    </source>
</evidence>
<organism evidence="1 2">
    <name type="scientific">Haloprofundus marisrubri</name>
    <dbReference type="NCBI Taxonomy" id="1514971"/>
    <lineage>
        <taxon>Archaea</taxon>
        <taxon>Methanobacteriati</taxon>
        <taxon>Methanobacteriota</taxon>
        <taxon>Stenosarchaea group</taxon>
        <taxon>Halobacteria</taxon>
        <taxon>Halobacteriales</taxon>
        <taxon>Haloferacaceae</taxon>
        <taxon>Haloprofundus</taxon>
    </lineage>
</organism>
<protein>
    <recommendedName>
        <fullName evidence="3">Nucleic acid-binding protein</fullName>
    </recommendedName>
</protein>
<comment type="caution">
    <text evidence="1">The sequence shown here is derived from an EMBL/GenBank/DDBJ whole genome shotgun (WGS) entry which is preliminary data.</text>
</comment>
<reference evidence="1 2" key="1">
    <citation type="submission" date="2015-12" db="EMBL/GenBank/DDBJ databases">
        <title>Haloprofundus marisrubri gen. nov., sp. nov., an extremely halophilic archaeon isolated from the Discovery deep brine-seawater interface in the Red Sea.</title>
        <authorList>
            <person name="Zhang G."/>
            <person name="Stingl U."/>
            <person name="Rashid M."/>
        </authorList>
    </citation>
    <scope>NUCLEOTIDE SEQUENCE [LARGE SCALE GENOMIC DNA]</scope>
    <source>
        <strain evidence="1 2">SB9</strain>
    </source>
</reference>
<name>A0A0W1R618_9EURY</name>
<dbReference type="AlphaFoldDB" id="A0A0W1R618"/>
<keyword evidence="2" id="KW-1185">Reference proteome</keyword>
<proteinExistence type="predicted"/>